<dbReference type="AlphaFoldDB" id="A0A484B781"/>
<sequence>MAPVNGVLLSKCVPLGSNLSLNTLPKLRPAPLSATAVLLKGGSSPSSSGYSSSSNSVADEEPASMASSPSGPTKAKKRRLDHLSWEEKVQRKKLKNRVAAQTSRDRKKARMEEMEFEIKELTEKTEILQNKCESLQSINESLMAKNQKLDAEMEEMRQELAEMRQHAKNYKNNSSHSNIAGINASAEGCVPTLTGSAASNADPLQQGTQVDTQSSARALMTSRMLQQQLKQSNTTASLWRIVALCLLYKTCCSSTTKSSMRDDLKSWPRVSSQISQQTWKQAVAHATKLLPKMQATQSDCLDQWWGPQQSAWNPAGIELMA</sequence>
<keyword evidence="10" id="KW-1185">Reference proteome</keyword>
<comment type="caution">
    <text evidence="9">The sequence shown here is derived from an EMBL/GenBank/DDBJ whole genome shotgun (WGS) entry which is preliminary data.</text>
</comment>
<dbReference type="GO" id="GO:0005634">
    <property type="term" value="C:nucleus"/>
    <property type="evidence" value="ECO:0007669"/>
    <property type="project" value="TreeGrafter"/>
</dbReference>
<dbReference type="InterPro" id="IPR052470">
    <property type="entry name" value="ER_Stress-Reg_TF"/>
</dbReference>
<dbReference type="SMART" id="SM00338">
    <property type="entry name" value="BRLZ"/>
    <property type="match status" value="1"/>
</dbReference>
<dbReference type="InterPro" id="IPR046347">
    <property type="entry name" value="bZIP_sf"/>
</dbReference>
<accession>A0A484B781</accession>
<dbReference type="OrthoDB" id="20960at2759"/>
<feature type="domain" description="BZIP" evidence="8">
    <location>
        <begin position="86"/>
        <end position="149"/>
    </location>
</feature>
<dbReference type="PROSITE" id="PS50217">
    <property type="entry name" value="BZIP"/>
    <property type="match status" value="1"/>
</dbReference>
<dbReference type="PANTHER" id="PTHR46542:SF1">
    <property type="entry name" value="X-BOX BINDING PROTEIN 1"/>
    <property type="match status" value="1"/>
</dbReference>
<dbReference type="Gene3D" id="1.20.5.170">
    <property type="match status" value="1"/>
</dbReference>
<evidence type="ECO:0000259" key="8">
    <source>
        <dbReference type="PROSITE" id="PS50217"/>
    </source>
</evidence>
<evidence type="ECO:0000256" key="2">
    <source>
        <dbReference type="ARBA" id="ARBA00023015"/>
    </source>
</evidence>
<organism evidence="9 10">
    <name type="scientific">Drosophila navojoa</name>
    <name type="common">Fruit fly</name>
    <dbReference type="NCBI Taxonomy" id="7232"/>
    <lineage>
        <taxon>Eukaryota</taxon>
        <taxon>Metazoa</taxon>
        <taxon>Ecdysozoa</taxon>
        <taxon>Arthropoda</taxon>
        <taxon>Hexapoda</taxon>
        <taxon>Insecta</taxon>
        <taxon>Pterygota</taxon>
        <taxon>Neoptera</taxon>
        <taxon>Endopterygota</taxon>
        <taxon>Diptera</taxon>
        <taxon>Brachycera</taxon>
        <taxon>Muscomorpha</taxon>
        <taxon>Ephydroidea</taxon>
        <taxon>Drosophilidae</taxon>
        <taxon>Drosophila</taxon>
    </lineage>
</organism>
<feature type="region of interest" description="Disordered" evidence="7">
    <location>
        <begin position="38"/>
        <end position="108"/>
    </location>
</feature>
<evidence type="ECO:0000256" key="4">
    <source>
        <dbReference type="ARBA" id="ARBA00023163"/>
    </source>
</evidence>
<keyword evidence="3" id="KW-0238">DNA-binding</keyword>
<protein>
    <recommendedName>
        <fullName evidence="6">X-box-binding protein 1</fullName>
    </recommendedName>
</protein>
<evidence type="ECO:0000256" key="1">
    <source>
        <dbReference type="ARBA" id="ARBA00022843"/>
    </source>
</evidence>
<reference evidence="9 10" key="1">
    <citation type="journal article" date="2019" name="J. Hered.">
        <title>An Improved Genome Assembly for Drosophila navojoa, the Basal Species in the mojavensis Cluster.</title>
        <authorList>
            <person name="Vanderlinde T."/>
            <person name="Dupim E.G."/>
            <person name="Nazario-Yepiz N.O."/>
            <person name="Carvalho A.B."/>
        </authorList>
    </citation>
    <scope>NUCLEOTIDE SEQUENCE [LARGE SCALE GENOMIC DNA]</scope>
    <source>
        <strain evidence="9">Navoj_Jal97</strain>
        <tissue evidence="9">Whole organism</tissue>
    </source>
</reference>
<dbReference type="SUPFAM" id="SSF57959">
    <property type="entry name" value="Leucine zipper domain"/>
    <property type="match status" value="1"/>
</dbReference>
<keyword evidence="2" id="KW-0805">Transcription regulation</keyword>
<dbReference type="Pfam" id="PF07716">
    <property type="entry name" value="bZIP_2"/>
    <property type="match status" value="1"/>
</dbReference>
<dbReference type="STRING" id="7232.A0A484B781"/>
<feature type="compositionally biased region" description="Low complexity" evidence="7">
    <location>
        <begin position="41"/>
        <end position="56"/>
    </location>
</feature>
<evidence type="ECO:0000313" key="10">
    <source>
        <dbReference type="Proteomes" id="UP000295192"/>
    </source>
</evidence>
<dbReference type="Proteomes" id="UP000295192">
    <property type="component" value="Unassembled WGS sequence"/>
</dbReference>
<dbReference type="PANTHER" id="PTHR46542">
    <property type="entry name" value="X-BOX BINDING PROTEIN 1"/>
    <property type="match status" value="1"/>
</dbReference>
<evidence type="ECO:0000256" key="6">
    <source>
        <dbReference type="ARBA" id="ARBA00040165"/>
    </source>
</evidence>
<evidence type="ECO:0000256" key="5">
    <source>
        <dbReference type="ARBA" id="ARBA00023242"/>
    </source>
</evidence>
<evidence type="ECO:0000256" key="3">
    <source>
        <dbReference type="ARBA" id="ARBA00023125"/>
    </source>
</evidence>
<name>A0A484B781_DRONA</name>
<keyword evidence="5" id="KW-0539">Nucleus</keyword>
<gene>
    <name evidence="9" type="ORF">AWZ03_008921</name>
</gene>
<dbReference type="InterPro" id="IPR004827">
    <property type="entry name" value="bZIP"/>
</dbReference>
<proteinExistence type="predicted"/>
<dbReference type="CDD" id="cd14691">
    <property type="entry name" value="bZIP_XBP1"/>
    <property type="match status" value="1"/>
</dbReference>
<dbReference type="GO" id="GO:0000981">
    <property type="term" value="F:DNA-binding transcription factor activity, RNA polymerase II-specific"/>
    <property type="evidence" value="ECO:0007669"/>
    <property type="project" value="TreeGrafter"/>
</dbReference>
<keyword evidence="1" id="KW-0832">Ubl conjugation</keyword>
<dbReference type="EMBL" id="LSRL02000097">
    <property type="protein sequence ID" value="TDG44686.1"/>
    <property type="molecule type" value="Genomic_DNA"/>
</dbReference>
<evidence type="ECO:0000313" key="9">
    <source>
        <dbReference type="EMBL" id="TDG44686.1"/>
    </source>
</evidence>
<evidence type="ECO:0000256" key="7">
    <source>
        <dbReference type="SAM" id="MobiDB-lite"/>
    </source>
</evidence>
<dbReference type="GO" id="GO:0000977">
    <property type="term" value="F:RNA polymerase II transcription regulatory region sequence-specific DNA binding"/>
    <property type="evidence" value="ECO:0007669"/>
    <property type="project" value="TreeGrafter"/>
</dbReference>
<dbReference type="OMA" id="NADPLQQ"/>
<dbReference type="PROSITE" id="PS00036">
    <property type="entry name" value="BZIP_BASIC"/>
    <property type="match status" value="1"/>
</dbReference>
<keyword evidence="4" id="KW-0804">Transcription</keyword>